<dbReference type="InterPro" id="IPR050300">
    <property type="entry name" value="GDXG_lipolytic_enzyme"/>
</dbReference>
<dbReference type="InterPro" id="IPR013094">
    <property type="entry name" value="AB_hydrolase_3"/>
</dbReference>
<evidence type="ECO:0000259" key="2">
    <source>
        <dbReference type="Pfam" id="PF07859"/>
    </source>
</evidence>
<evidence type="ECO:0000313" key="3">
    <source>
        <dbReference type="EMBL" id="KJX92966.1"/>
    </source>
</evidence>
<dbReference type="PANTHER" id="PTHR48081">
    <property type="entry name" value="AB HYDROLASE SUPERFAMILY PROTEIN C4A8.06C"/>
    <property type="match status" value="1"/>
</dbReference>
<feature type="domain" description="Alpha/beta hydrolase fold-3" evidence="2">
    <location>
        <begin position="79"/>
        <end position="293"/>
    </location>
</feature>
<protein>
    <submittedName>
        <fullName evidence="3">Sterigmatocystin biosynthesis lipase/esterase stcI like protein</fullName>
    </submittedName>
</protein>
<dbReference type="SUPFAM" id="SSF53474">
    <property type="entry name" value="alpha/beta-Hydrolases"/>
    <property type="match status" value="1"/>
</dbReference>
<gene>
    <name evidence="3" type="ORF">TI39_contig4483g00003</name>
</gene>
<dbReference type="Gene3D" id="3.40.50.1820">
    <property type="entry name" value="alpha/beta hydrolase"/>
    <property type="match status" value="1"/>
</dbReference>
<dbReference type="EMBL" id="LAFY01004442">
    <property type="protein sequence ID" value="KJX92966.1"/>
    <property type="molecule type" value="Genomic_DNA"/>
</dbReference>
<keyword evidence="4" id="KW-1185">Reference proteome</keyword>
<evidence type="ECO:0000256" key="1">
    <source>
        <dbReference type="ARBA" id="ARBA00022801"/>
    </source>
</evidence>
<dbReference type="OrthoDB" id="408631at2759"/>
<dbReference type="AlphaFoldDB" id="A0A0F4G6I5"/>
<comment type="caution">
    <text evidence="3">The sequence shown here is derived from an EMBL/GenBank/DDBJ whole genome shotgun (WGS) entry which is preliminary data.</text>
</comment>
<keyword evidence="1" id="KW-0378">Hydrolase</keyword>
<dbReference type="GO" id="GO:0016787">
    <property type="term" value="F:hydrolase activity"/>
    <property type="evidence" value="ECO:0007669"/>
    <property type="project" value="UniProtKB-KW"/>
</dbReference>
<accession>A0A0F4G6I5</accession>
<dbReference type="InterPro" id="IPR029058">
    <property type="entry name" value="AB_hydrolase_fold"/>
</dbReference>
<dbReference type="Proteomes" id="UP000033647">
    <property type="component" value="Unassembled WGS sequence"/>
</dbReference>
<name>A0A0F4G6I5_9PEZI</name>
<sequence>MPGQYATSWLAWEEASGGRATLQGSPEDIKNQYVQLVTALAPLFPKPSENVHVVEGKVDNIGYRTYVPKNASGALPICIWTHGGGWMTGDLDSDDLICRMVAEHTNSAVVNVDYRLTPESVWPAQLDDSLKLYKWAHANASSFHGDPNKMYTAGGSAGGGLALQIANNITQDPQLKSTIKGVAALVPTTAHWDSIPDKYKSKYNSYTENATGTPVIDKGSMEIFYEHVKVDPQDPAVFTLLATDNHKNFPPVYFTSCEFDPLRDDAYVMEEALKEAGVPTKHDHYPGMPHYFWIFPPVPESQTFIGNLMAGIEWLKGQM</sequence>
<evidence type="ECO:0000313" key="4">
    <source>
        <dbReference type="Proteomes" id="UP000033647"/>
    </source>
</evidence>
<proteinExistence type="predicted"/>
<dbReference type="PANTHER" id="PTHR48081:SF8">
    <property type="entry name" value="ALPHA_BETA HYDROLASE FOLD-3 DOMAIN-CONTAINING PROTEIN-RELATED"/>
    <property type="match status" value="1"/>
</dbReference>
<dbReference type="Pfam" id="PF07859">
    <property type="entry name" value="Abhydrolase_3"/>
    <property type="match status" value="1"/>
</dbReference>
<organism evidence="3 4">
    <name type="scientific">Zymoseptoria brevis</name>
    <dbReference type="NCBI Taxonomy" id="1047168"/>
    <lineage>
        <taxon>Eukaryota</taxon>
        <taxon>Fungi</taxon>
        <taxon>Dikarya</taxon>
        <taxon>Ascomycota</taxon>
        <taxon>Pezizomycotina</taxon>
        <taxon>Dothideomycetes</taxon>
        <taxon>Dothideomycetidae</taxon>
        <taxon>Mycosphaerellales</taxon>
        <taxon>Mycosphaerellaceae</taxon>
        <taxon>Zymoseptoria</taxon>
    </lineage>
</organism>
<dbReference type="STRING" id="1047168.A0A0F4G6I5"/>
<reference evidence="3 4" key="1">
    <citation type="submission" date="2015-03" db="EMBL/GenBank/DDBJ databases">
        <title>RNA-seq based gene annotation and comparative genomics of four Zymoseptoria species reveal species-specific pathogenicity related genes and transposable element activity.</title>
        <authorList>
            <person name="Grandaubert J."/>
            <person name="Bhattacharyya A."/>
            <person name="Stukenbrock E.H."/>
        </authorList>
    </citation>
    <scope>NUCLEOTIDE SEQUENCE [LARGE SCALE GENOMIC DNA]</scope>
    <source>
        <strain evidence="3 4">Zb18110</strain>
    </source>
</reference>